<dbReference type="Gene3D" id="3.40.50.150">
    <property type="entry name" value="Vaccinia Virus protein VP39"/>
    <property type="match status" value="1"/>
</dbReference>
<reference evidence="1 2" key="1">
    <citation type="submission" date="2018-08" db="EMBL/GenBank/DDBJ databases">
        <title>Genomic Encyclopedia of Type Strains, Phase IV (KMG-IV): sequencing the most valuable type-strain genomes for metagenomic binning, comparative biology and taxonomic classification.</title>
        <authorList>
            <person name="Goeker M."/>
        </authorList>
    </citation>
    <scope>NUCLEOTIDE SEQUENCE [LARGE SCALE GENOMIC DNA]</scope>
    <source>
        <strain evidence="1 2">DSM 17274</strain>
    </source>
</reference>
<dbReference type="InterPro" id="IPR007536">
    <property type="entry name" value="16SrRNA_methylTrfase_J"/>
</dbReference>
<dbReference type="Pfam" id="PF04445">
    <property type="entry name" value="SAM_MT"/>
    <property type="match status" value="1"/>
</dbReference>
<organism evidence="1 2">
    <name type="scientific">Jeotgalicoccus halotolerans</name>
    <dbReference type="NCBI Taxonomy" id="157227"/>
    <lineage>
        <taxon>Bacteria</taxon>
        <taxon>Bacillati</taxon>
        <taxon>Bacillota</taxon>
        <taxon>Bacilli</taxon>
        <taxon>Bacillales</taxon>
        <taxon>Staphylococcaceae</taxon>
        <taxon>Jeotgalicoccus</taxon>
    </lineage>
</organism>
<keyword evidence="1" id="KW-0489">Methyltransferase</keyword>
<sequence length="263" mass="29536">MIVTTGGRYNEHSLQKAKDIAIRYKLDFVMRKKRSVKELRERYNDDVLVVGRDGISITPLTGNDSVKYHPNFSMVRAKRLLKNEHDALVEAAELTAGMSFLDCTMGLGADSVIASLTVGNSGRVTALEDSLILYLLTKEGLSSYDTNIGVISDAMKNVEVLHEDHETYLKTLADNSFDIVYFDPMFEEKISNSESLRAISAVTQSKTLSETAINEAKRVAAKKVVLKDHFRSRRFEQFGFIQQIRKTSKVHYGVINTETEVDS</sequence>
<keyword evidence="1" id="KW-0808">Transferase</keyword>
<evidence type="ECO:0000313" key="2">
    <source>
        <dbReference type="Proteomes" id="UP000257076"/>
    </source>
</evidence>
<keyword evidence="2" id="KW-1185">Reference proteome</keyword>
<dbReference type="PANTHER" id="PTHR36112:SF1">
    <property type="entry name" value="RIBOSOMAL RNA SMALL SUBUNIT METHYLTRANSFERASE J"/>
    <property type="match status" value="1"/>
</dbReference>
<protein>
    <submittedName>
        <fullName evidence="1">Putative SAM-dependent methyltransferase</fullName>
    </submittedName>
</protein>
<evidence type="ECO:0000313" key="1">
    <source>
        <dbReference type="EMBL" id="REG24770.1"/>
    </source>
</evidence>
<dbReference type="EMBL" id="QUMW01000010">
    <property type="protein sequence ID" value="REG24770.1"/>
    <property type="molecule type" value="Genomic_DNA"/>
</dbReference>
<accession>A0A3E0AYF6</accession>
<dbReference type="AlphaFoldDB" id="A0A3E0AYF6"/>
<dbReference type="PANTHER" id="PTHR36112">
    <property type="entry name" value="RIBOSOMAL RNA SMALL SUBUNIT METHYLTRANSFERASE J"/>
    <property type="match status" value="1"/>
</dbReference>
<dbReference type="InterPro" id="IPR029063">
    <property type="entry name" value="SAM-dependent_MTases_sf"/>
</dbReference>
<name>A0A3E0AYF6_9STAP</name>
<gene>
    <name evidence="1" type="ORF">DFR63_1078</name>
</gene>
<dbReference type="SUPFAM" id="SSF53335">
    <property type="entry name" value="S-adenosyl-L-methionine-dependent methyltransferases"/>
    <property type="match status" value="1"/>
</dbReference>
<dbReference type="Proteomes" id="UP000257076">
    <property type="component" value="Unassembled WGS sequence"/>
</dbReference>
<proteinExistence type="predicted"/>
<dbReference type="GO" id="GO:0008990">
    <property type="term" value="F:rRNA (guanine-N2-)-methyltransferase activity"/>
    <property type="evidence" value="ECO:0007669"/>
    <property type="project" value="InterPro"/>
</dbReference>
<comment type="caution">
    <text evidence="1">The sequence shown here is derived from an EMBL/GenBank/DDBJ whole genome shotgun (WGS) entry which is preliminary data.</text>
</comment>
<dbReference type="RefSeq" id="WP_162842289.1">
    <property type="nucleotide sequence ID" value="NZ_CBCSHX010000002.1"/>
</dbReference>